<gene>
    <name evidence="1" type="ORF">PR048_028415</name>
</gene>
<dbReference type="EMBL" id="JARBHB010000013">
    <property type="protein sequence ID" value="KAJ8869425.1"/>
    <property type="molecule type" value="Genomic_DNA"/>
</dbReference>
<evidence type="ECO:0000313" key="2">
    <source>
        <dbReference type="Proteomes" id="UP001159363"/>
    </source>
</evidence>
<proteinExistence type="predicted"/>
<dbReference type="Proteomes" id="UP001159363">
    <property type="component" value="Chromosome 12"/>
</dbReference>
<dbReference type="InterPro" id="IPR036397">
    <property type="entry name" value="RNaseH_sf"/>
</dbReference>
<evidence type="ECO:0008006" key="3">
    <source>
        <dbReference type="Google" id="ProtNLM"/>
    </source>
</evidence>
<comment type="caution">
    <text evidence="1">The sequence shown here is derived from an EMBL/GenBank/DDBJ whole genome shotgun (WGS) entry which is preliminary data.</text>
</comment>
<dbReference type="InterPro" id="IPR012337">
    <property type="entry name" value="RNaseH-like_sf"/>
</dbReference>
<keyword evidence="2" id="KW-1185">Reference proteome</keyword>
<sequence length="114" mass="12742">MPLTITDATLVVFDICALDIVGPMPETEGKTRYMLTCQNALSKFTVATPIPSHDAETVTKTFVKEVVIRNITKKRKKGIRDPDSFRRNIIKKARVAGKEYIGHGGKKQLARDIQ</sequence>
<organism evidence="1 2">
    <name type="scientific">Dryococelus australis</name>
    <dbReference type="NCBI Taxonomy" id="614101"/>
    <lineage>
        <taxon>Eukaryota</taxon>
        <taxon>Metazoa</taxon>
        <taxon>Ecdysozoa</taxon>
        <taxon>Arthropoda</taxon>
        <taxon>Hexapoda</taxon>
        <taxon>Insecta</taxon>
        <taxon>Pterygota</taxon>
        <taxon>Neoptera</taxon>
        <taxon>Polyneoptera</taxon>
        <taxon>Phasmatodea</taxon>
        <taxon>Verophasmatodea</taxon>
        <taxon>Anareolatae</taxon>
        <taxon>Phasmatidae</taxon>
        <taxon>Eurycanthinae</taxon>
        <taxon>Dryococelus</taxon>
    </lineage>
</organism>
<reference evidence="1 2" key="1">
    <citation type="submission" date="2023-02" db="EMBL/GenBank/DDBJ databases">
        <title>LHISI_Scaffold_Assembly.</title>
        <authorList>
            <person name="Stuart O.P."/>
            <person name="Cleave R."/>
            <person name="Magrath M.J.L."/>
            <person name="Mikheyev A.S."/>
        </authorList>
    </citation>
    <scope>NUCLEOTIDE SEQUENCE [LARGE SCALE GENOMIC DNA]</scope>
    <source>
        <strain evidence="1">Daus_M_001</strain>
        <tissue evidence="1">Leg muscle</tissue>
    </source>
</reference>
<name>A0ABQ9GAG9_9NEOP</name>
<accession>A0ABQ9GAG9</accession>
<dbReference type="Gene3D" id="3.30.420.10">
    <property type="entry name" value="Ribonuclease H-like superfamily/Ribonuclease H"/>
    <property type="match status" value="1"/>
</dbReference>
<evidence type="ECO:0000313" key="1">
    <source>
        <dbReference type="EMBL" id="KAJ8869425.1"/>
    </source>
</evidence>
<dbReference type="SUPFAM" id="SSF53098">
    <property type="entry name" value="Ribonuclease H-like"/>
    <property type="match status" value="1"/>
</dbReference>
<protein>
    <recommendedName>
        <fullName evidence="3">60S ribosomal protein L14</fullName>
    </recommendedName>
</protein>